<dbReference type="InterPro" id="IPR041581">
    <property type="entry name" value="Glyoxalase_6"/>
</dbReference>
<evidence type="ECO:0000313" key="2">
    <source>
        <dbReference type="EMBL" id="TQJ08213.1"/>
    </source>
</evidence>
<evidence type="ECO:0000259" key="1">
    <source>
        <dbReference type="Pfam" id="PF18029"/>
    </source>
</evidence>
<proteinExistence type="predicted"/>
<reference evidence="2 3" key="1">
    <citation type="submission" date="2019-06" db="EMBL/GenBank/DDBJ databases">
        <title>Sequencing the genomes of 1000 actinobacteria strains.</title>
        <authorList>
            <person name="Klenk H.-P."/>
        </authorList>
    </citation>
    <scope>NUCLEOTIDE SEQUENCE [LARGE SCALE GENOMIC DNA]</scope>
    <source>
        <strain evidence="2 3">DSM 18607</strain>
    </source>
</reference>
<feature type="domain" description="Glyoxalase-like" evidence="1">
    <location>
        <begin position="11"/>
        <end position="106"/>
    </location>
</feature>
<name>A0A542DYN7_9MICO</name>
<organism evidence="2 3">
    <name type="scientific">Lapillicoccus jejuensis</name>
    <dbReference type="NCBI Taxonomy" id="402171"/>
    <lineage>
        <taxon>Bacteria</taxon>
        <taxon>Bacillati</taxon>
        <taxon>Actinomycetota</taxon>
        <taxon>Actinomycetes</taxon>
        <taxon>Micrococcales</taxon>
        <taxon>Intrasporangiaceae</taxon>
        <taxon>Lapillicoccus</taxon>
    </lineage>
</organism>
<dbReference type="PANTHER" id="PTHR35908">
    <property type="entry name" value="HYPOTHETICAL FUSION PROTEIN"/>
    <property type="match status" value="1"/>
</dbReference>
<protein>
    <recommendedName>
        <fullName evidence="1">Glyoxalase-like domain-containing protein</fullName>
    </recommendedName>
</protein>
<dbReference type="InterPro" id="IPR029068">
    <property type="entry name" value="Glyas_Bleomycin-R_OHBP_Dase"/>
</dbReference>
<comment type="caution">
    <text evidence="2">The sequence shown here is derived from an EMBL/GenBank/DDBJ whole genome shotgun (WGS) entry which is preliminary data.</text>
</comment>
<dbReference type="SUPFAM" id="SSF54593">
    <property type="entry name" value="Glyoxalase/Bleomycin resistance protein/Dihydroxybiphenyl dioxygenase"/>
    <property type="match status" value="1"/>
</dbReference>
<dbReference type="EMBL" id="VFMN01000001">
    <property type="protein sequence ID" value="TQJ08213.1"/>
    <property type="molecule type" value="Genomic_DNA"/>
</dbReference>
<dbReference type="Gene3D" id="3.10.180.10">
    <property type="entry name" value="2,3-Dihydroxybiphenyl 1,2-Dioxygenase, domain 1"/>
    <property type="match status" value="2"/>
</dbReference>
<accession>A0A542DYN7</accession>
<gene>
    <name evidence="2" type="ORF">FB458_1297</name>
</gene>
<sequence length="240" mass="25287">MAEPLASYKDLCLDAADPVRLGTFYAAALGLRLERLDDGDVVLRGDTPEHTVWVNRVPEPKTVWHRLHLDVNVAAVDDLLALGASVVDDTQPWTVLRDPEGGELCAFVRAPEVLAAGGGRGRPLYELVLQVGAGDDGAAAAAGIAHGWAGLVGGRVEQDPDEGYSWVEGIPGAPFENLVITWTDEPKTVKNRVHLDVTCRSVDDLVAYGARVLAPGGAPGAPSWTVLADPAGNELCAFPG</sequence>
<dbReference type="CDD" id="cd06587">
    <property type="entry name" value="VOC"/>
    <property type="match status" value="1"/>
</dbReference>
<dbReference type="RefSeq" id="WP_141847753.1">
    <property type="nucleotide sequence ID" value="NZ_BAAAPR010000002.1"/>
</dbReference>
<dbReference type="Pfam" id="PF18029">
    <property type="entry name" value="Glyoxalase_6"/>
    <property type="match status" value="2"/>
</dbReference>
<dbReference type="OrthoDB" id="5524593at2"/>
<dbReference type="Proteomes" id="UP000317893">
    <property type="component" value="Unassembled WGS sequence"/>
</dbReference>
<dbReference type="PANTHER" id="PTHR35908:SF1">
    <property type="entry name" value="CONSERVED PROTEIN"/>
    <property type="match status" value="1"/>
</dbReference>
<evidence type="ECO:0000313" key="3">
    <source>
        <dbReference type="Proteomes" id="UP000317893"/>
    </source>
</evidence>
<dbReference type="AlphaFoldDB" id="A0A542DYN7"/>
<feature type="domain" description="Glyoxalase-like" evidence="1">
    <location>
        <begin position="138"/>
        <end position="237"/>
    </location>
</feature>
<keyword evidence="3" id="KW-1185">Reference proteome</keyword>